<reference evidence="1 2" key="2">
    <citation type="journal article" date="2017" name="Genome Biol.">
        <title>New reference genome sequences of hot pepper reveal the massive evolution of plant disease-resistance genes by retroduplication.</title>
        <authorList>
            <person name="Kim S."/>
            <person name="Park J."/>
            <person name="Yeom S.I."/>
            <person name="Kim Y.M."/>
            <person name="Seo E."/>
            <person name="Kim K.T."/>
            <person name="Kim M.S."/>
            <person name="Lee J.M."/>
            <person name="Cheong K."/>
            <person name="Shin H.S."/>
            <person name="Kim S.B."/>
            <person name="Han K."/>
            <person name="Lee J."/>
            <person name="Park M."/>
            <person name="Lee H.A."/>
            <person name="Lee H.Y."/>
            <person name="Lee Y."/>
            <person name="Oh S."/>
            <person name="Lee J.H."/>
            <person name="Choi E."/>
            <person name="Choi E."/>
            <person name="Lee S.E."/>
            <person name="Jeon J."/>
            <person name="Kim H."/>
            <person name="Choi G."/>
            <person name="Song H."/>
            <person name="Lee J."/>
            <person name="Lee S.C."/>
            <person name="Kwon J.K."/>
            <person name="Lee H.Y."/>
            <person name="Koo N."/>
            <person name="Hong Y."/>
            <person name="Kim R.W."/>
            <person name="Kang W.H."/>
            <person name="Huh J.H."/>
            <person name="Kang B.C."/>
            <person name="Yang T.J."/>
            <person name="Lee Y.H."/>
            <person name="Bennetzen J.L."/>
            <person name="Choi D."/>
        </authorList>
    </citation>
    <scope>NUCLEOTIDE SEQUENCE [LARGE SCALE GENOMIC DNA]</scope>
    <source>
        <strain evidence="2">cv. CM334</strain>
    </source>
</reference>
<dbReference type="EMBL" id="AYRZ02000012">
    <property type="protein sequence ID" value="PHT65147.1"/>
    <property type="molecule type" value="Genomic_DNA"/>
</dbReference>
<dbReference type="InterPro" id="IPR036392">
    <property type="entry name" value="PLAT/LH2_dom_sf"/>
</dbReference>
<keyword evidence="2" id="KW-1185">Reference proteome</keyword>
<dbReference type="Proteomes" id="UP000222542">
    <property type="component" value="Unassembled WGS sequence"/>
</dbReference>
<organism evidence="1 2">
    <name type="scientific">Capsicum annuum</name>
    <name type="common">Capsicum pepper</name>
    <dbReference type="NCBI Taxonomy" id="4072"/>
    <lineage>
        <taxon>Eukaryota</taxon>
        <taxon>Viridiplantae</taxon>
        <taxon>Streptophyta</taxon>
        <taxon>Embryophyta</taxon>
        <taxon>Tracheophyta</taxon>
        <taxon>Spermatophyta</taxon>
        <taxon>Magnoliopsida</taxon>
        <taxon>eudicotyledons</taxon>
        <taxon>Gunneridae</taxon>
        <taxon>Pentapetalae</taxon>
        <taxon>asterids</taxon>
        <taxon>lamiids</taxon>
        <taxon>Solanales</taxon>
        <taxon>Solanaceae</taxon>
        <taxon>Solanoideae</taxon>
        <taxon>Capsiceae</taxon>
        <taxon>Capsicum</taxon>
    </lineage>
</organism>
<dbReference type="Gramene" id="PHT65147">
    <property type="protein sequence ID" value="PHT65147"/>
    <property type="gene ID" value="T459_29572"/>
</dbReference>
<dbReference type="AlphaFoldDB" id="A0A2G2Y5V7"/>
<protein>
    <submittedName>
        <fullName evidence="1">Uncharacterized protein</fullName>
    </submittedName>
</protein>
<comment type="caution">
    <text evidence="1">The sequence shown here is derived from an EMBL/GenBank/DDBJ whole genome shotgun (WGS) entry which is preliminary data.</text>
</comment>
<dbReference type="STRING" id="4072.A0A2G2Y5V7"/>
<dbReference type="SUPFAM" id="SSF49723">
    <property type="entry name" value="Lipase/lipooxygenase domain (PLAT/LH2 domain)"/>
    <property type="match status" value="1"/>
</dbReference>
<proteinExistence type="predicted"/>
<reference evidence="1 2" key="1">
    <citation type="journal article" date="2014" name="Nat. Genet.">
        <title>Genome sequence of the hot pepper provides insights into the evolution of pungency in Capsicum species.</title>
        <authorList>
            <person name="Kim S."/>
            <person name="Park M."/>
            <person name="Yeom S.I."/>
            <person name="Kim Y.M."/>
            <person name="Lee J.M."/>
            <person name="Lee H.A."/>
            <person name="Seo E."/>
            <person name="Choi J."/>
            <person name="Cheong K."/>
            <person name="Kim K.T."/>
            <person name="Jung K."/>
            <person name="Lee G.W."/>
            <person name="Oh S.K."/>
            <person name="Bae C."/>
            <person name="Kim S.B."/>
            <person name="Lee H.Y."/>
            <person name="Kim S.Y."/>
            <person name="Kim M.S."/>
            <person name="Kang B.C."/>
            <person name="Jo Y.D."/>
            <person name="Yang H.B."/>
            <person name="Jeong H.J."/>
            <person name="Kang W.H."/>
            <person name="Kwon J.K."/>
            <person name="Shin C."/>
            <person name="Lim J.Y."/>
            <person name="Park J.H."/>
            <person name="Huh J.H."/>
            <person name="Kim J.S."/>
            <person name="Kim B.D."/>
            <person name="Cohen O."/>
            <person name="Paran I."/>
            <person name="Suh M.C."/>
            <person name="Lee S.B."/>
            <person name="Kim Y.K."/>
            <person name="Shin Y."/>
            <person name="Noh S.J."/>
            <person name="Park J."/>
            <person name="Seo Y.S."/>
            <person name="Kwon S.Y."/>
            <person name="Kim H.A."/>
            <person name="Park J.M."/>
            <person name="Kim H.J."/>
            <person name="Choi S.B."/>
            <person name="Bosland P.W."/>
            <person name="Reeves G."/>
            <person name="Jo S.H."/>
            <person name="Lee B.W."/>
            <person name="Cho H.T."/>
            <person name="Choi H.S."/>
            <person name="Lee M.S."/>
            <person name="Yu Y."/>
            <person name="Do Choi Y."/>
            <person name="Park B.S."/>
            <person name="van Deynze A."/>
            <person name="Ashrafi H."/>
            <person name="Hill T."/>
            <person name="Kim W.T."/>
            <person name="Pai H.S."/>
            <person name="Ahn H.K."/>
            <person name="Yeam I."/>
            <person name="Giovannoni J.J."/>
            <person name="Rose J.K."/>
            <person name="Sorensen I."/>
            <person name="Lee S.J."/>
            <person name="Kim R.W."/>
            <person name="Choi I.Y."/>
            <person name="Choi B.S."/>
            <person name="Lim J.S."/>
            <person name="Lee Y.H."/>
            <person name="Choi D."/>
        </authorList>
    </citation>
    <scope>NUCLEOTIDE SEQUENCE [LARGE SCALE GENOMIC DNA]</scope>
    <source>
        <strain evidence="2">cv. CM334</strain>
    </source>
</reference>
<name>A0A2G2Y5V7_CAPAN</name>
<gene>
    <name evidence="1" type="ORF">T459_29572</name>
</gene>
<accession>A0A2G2Y5V7</accession>
<evidence type="ECO:0000313" key="2">
    <source>
        <dbReference type="Proteomes" id="UP000222542"/>
    </source>
</evidence>
<evidence type="ECO:0000313" key="1">
    <source>
        <dbReference type="EMBL" id="PHT65147.1"/>
    </source>
</evidence>
<sequence length="183" mass="20839">MAGISENLITVVPKKSLKFKVLAVVTVRNKNKEYLKEKIVKHLDAFTNKNGRNVALKLINTDIDPSSTLRLDKVVMVVRSEVSRVNPHCLPISRLLILWSIPTNAGDSSDEFAAWELDRCVYESLRREATSLRIQTNVRMMLLGRLTKSCGPLLFQFRHDCVGWLHAMSFDSEGRQKQQLLFA</sequence>